<dbReference type="OrthoDB" id="10254945at2759"/>
<dbReference type="EMBL" id="LFJN01000031">
    <property type="protein sequence ID" value="KPI36388.1"/>
    <property type="molecule type" value="Genomic_DNA"/>
</dbReference>
<name>A0A0N0NJ13_9EURO</name>
<comment type="caution">
    <text evidence="2">The sequence shown here is derived from an EMBL/GenBank/DDBJ whole genome shotgun (WGS) entry which is preliminary data.</text>
</comment>
<gene>
    <name evidence="2" type="ORF">AB675_2938</name>
</gene>
<sequence length="403" mass="45948">MDSRARTFNNDPDLRLLIMQPGVFSCIVWPPNPLPPHIYSAGYGNETVGGGHRYPNWVGRDLVHPIFRSMLLPFGNHDYVSESRDMHIAYPQLYHALQLATRFISNRDSLVLFHRLLFEQPEKLTRESAFYGADIFHFPKQKDSRDGSGSSGLTEQQRHLIWQLKARFKHLAHSKRVPTQDVNRVYQTRLHKLHTDSYQHSSIALHMRQTGQSTLPYPLPYLQPLAPTPASLSAVGESAHGSVMTSKDHSLIHTRNISLNERFGVFTNDTSKPLPHLRGTNVAITLNPLFLRYLHQDTYPKIGYHAKVYVLFFLAVTLVHELAHAVWMCRTAPATEDEKDIDDNNRTQKNKKKREHEPFINTDRKSELGKAWETSVFGGFGFIEPLASSGAQVKRRRVGAICS</sequence>
<evidence type="ECO:0000313" key="3">
    <source>
        <dbReference type="Proteomes" id="UP000038010"/>
    </source>
</evidence>
<keyword evidence="3" id="KW-1185">Reference proteome</keyword>
<dbReference type="VEuPathDB" id="FungiDB:AB675_2938"/>
<dbReference type="PROSITE" id="PS51257">
    <property type="entry name" value="PROKAR_LIPOPROTEIN"/>
    <property type="match status" value="1"/>
</dbReference>
<dbReference type="GeneID" id="28734828"/>
<dbReference type="RefSeq" id="XP_017996351.1">
    <property type="nucleotide sequence ID" value="XM_018142948.1"/>
</dbReference>
<protein>
    <submittedName>
        <fullName evidence="2">Uncharacterized protein</fullName>
    </submittedName>
</protein>
<evidence type="ECO:0000256" key="1">
    <source>
        <dbReference type="SAM" id="MobiDB-lite"/>
    </source>
</evidence>
<organism evidence="2 3">
    <name type="scientific">Cyphellophora attinorum</name>
    <dbReference type="NCBI Taxonomy" id="1664694"/>
    <lineage>
        <taxon>Eukaryota</taxon>
        <taxon>Fungi</taxon>
        <taxon>Dikarya</taxon>
        <taxon>Ascomycota</taxon>
        <taxon>Pezizomycotina</taxon>
        <taxon>Eurotiomycetes</taxon>
        <taxon>Chaetothyriomycetidae</taxon>
        <taxon>Chaetothyriales</taxon>
        <taxon>Cyphellophoraceae</taxon>
        <taxon>Cyphellophora</taxon>
    </lineage>
</organism>
<accession>A0A0N0NJ13</accession>
<dbReference type="Proteomes" id="UP000038010">
    <property type="component" value="Unassembled WGS sequence"/>
</dbReference>
<feature type="region of interest" description="Disordered" evidence="1">
    <location>
        <begin position="337"/>
        <end position="360"/>
    </location>
</feature>
<proteinExistence type="predicted"/>
<evidence type="ECO:0000313" key="2">
    <source>
        <dbReference type="EMBL" id="KPI36388.1"/>
    </source>
</evidence>
<dbReference type="AlphaFoldDB" id="A0A0N0NJ13"/>
<reference evidence="2 3" key="1">
    <citation type="submission" date="2015-06" db="EMBL/GenBank/DDBJ databases">
        <title>Draft genome of the ant-associated black yeast Phialophora attae CBS 131958.</title>
        <authorList>
            <person name="Moreno L.F."/>
            <person name="Stielow B.J."/>
            <person name="de Hoog S."/>
            <person name="Vicente V.A."/>
            <person name="Weiss V.A."/>
            <person name="de Vries M."/>
            <person name="Cruz L.M."/>
            <person name="Souza E.M."/>
        </authorList>
    </citation>
    <scope>NUCLEOTIDE SEQUENCE [LARGE SCALE GENOMIC DNA]</scope>
    <source>
        <strain evidence="2 3">CBS 131958</strain>
    </source>
</reference>